<accession>A0AAX2ZD90</accession>
<protein>
    <recommendedName>
        <fullName evidence="3">Restriction endonuclease</fullName>
    </recommendedName>
</protein>
<dbReference type="AlphaFoldDB" id="A0AAX2ZD90"/>
<keyword evidence="2" id="KW-1185">Reference proteome</keyword>
<sequence length="226" mass="26444">MSNTSKGPSTKGSKFWMQYVVKNLQKELNSKIGCDLTWISPLEGNNKEYLEYELKQDYMCKILNISAEEKKEIFSFWPNRQPQWDGIALTKDNNTLYLVEAKAHLSELKSKIGAKNPNSKDLILKTMKEVFENNYPKGSFPMWTDEYYQLANRLTFLHKLNEKLKIKNINVKLVLLNFVGDYTYRPTSEQKWNTHYKEVFVNMIGMEIPKKDVIVVNFPVGELIKI</sequence>
<evidence type="ECO:0008006" key="3">
    <source>
        <dbReference type="Google" id="ProtNLM"/>
    </source>
</evidence>
<evidence type="ECO:0000313" key="1">
    <source>
        <dbReference type="EMBL" id="UEL47207.1"/>
    </source>
</evidence>
<proteinExistence type="predicted"/>
<dbReference type="EMBL" id="CP081135">
    <property type="protein sequence ID" value="UEL47207.1"/>
    <property type="molecule type" value="Genomic_DNA"/>
</dbReference>
<dbReference type="KEGG" id="tem:JW646_16475"/>
<dbReference type="RefSeq" id="WP_228415689.1">
    <property type="nucleotide sequence ID" value="NZ_CP081135.1"/>
</dbReference>
<dbReference type="Proteomes" id="UP001198983">
    <property type="component" value="Chromosome"/>
</dbReference>
<reference evidence="1 2" key="1">
    <citation type="journal article" date="2023" name="Int. J. Syst. Evol. Microbiol.">
        <title>Terrisporobacter hibernicus sp. nov., isolated from bovine faeces in Northern Ireland.</title>
        <authorList>
            <person name="Mitchell M."/>
            <person name="Nguyen S.V."/>
            <person name="Connor M."/>
            <person name="Fairley D.J."/>
            <person name="Donoghue O."/>
            <person name="Marshall H."/>
            <person name="Koolman L."/>
            <person name="McMullan G."/>
            <person name="Schaffer K.E."/>
            <person name="McGrath J.W."/>
            <person name="Fanning S."/>
        </authorList>
    </citation>
    <scope>NUCLEOTIDE SEQUENCE [LARGE SCALE GENOMIC DNA]</scope>
    <source>
        <strain evidence="1 2">MCA3</strain>
    </source>
</reference>
<evidence type="ECO:0000313" key="2">
    <source>
        <dbReference type="Proteomes" id="UP001198983"/>
    </source>
</evidence>
<organism evidence="1 2">
    <name type="scientific">Terrisporobacter hibernicus</name>
    <dbReference type="NCBI Taxonomy" id="2813371"/>
    <lineage>
        <taxon>Bacteria</taxon>
        <taxon>Bacillati</taxon>
        <taxon>Bacillota</taxon>
        <taxon>Clostridia</taxon>
        <taxon>Peptostreptococcales</taxon>
        <taxon>Peptostreptococcaceae</taxon>
        <taxon>Terrisporobacter</taxon>
    </lineage>
</organism>
<name>A0AAX2ZD90_9FIRM</name>
<gene>
    <name evidence="1" type="ORF">JW646_16475</name>
</gene>